<reference evidence="3 4" key="1">
    <citation type="submission" date="2014-01" db="EMBL/GenBank/DDBJ databases">
        <authorList>
            <consortium name="DOE Joint Genome Institute"/>
            <person name="Anderson I."/>
            <person name="Huntemann M."/>
            <person name="Han J."/>
            <person name="Chen A."/>
            <person name="Kyrpides N."/>
            <person name="Mavromatis K."/>
            <person name="Markowitz V."/>
            <person name="Palaniappan K."/>
            <person name="Ivanova N."/>
            <person name="Schaumberg A."/>
            <person name="Pati A."/>
            <person name="Liolios K."/>
            <person name="Nordberg H.P."/>
            <person name="Cantor M.N."/>
            <person name="Hua S.X."/>
            <person name="Woyke T."/>
        </authorList>
    </citation>
    <scope>NUCLEOTIDE SEQUENCE [LARGE SCALE GENOMIC DNA]</scope>
    <source>
        <strain evidence="3 4">XH-48</strain>
        <plasmid evidence="4">1</plasmid>
    </source>
</reference>
<protein>
    <recommendedName>
        <fullName evidence="2">Gfo/Idh/MocA-like oxidoreductase N-terminal domain-containing protein</fullName>
    </recommendedName>
</protein>
<keyword evidence="4" id="KW-1185">Reference proteome</keyword>
<dbReference type="eggNOG" id="arCOG01622">
    <property type="taxonomic scope" value="Archaea"/>
</dbReference>
<dbReference type="PANTHER" id="PTHR43818:SF11">
    <property type="entry name" value="BCDNA.GH03377"/>
    <property type="match status" value="1"/>
</dbReference>
<evidence type="ECO:0000313" key="3">
    <source>
        <dbReference type="EMBL" id="AHG01647.1"/>
    </source>
</evidence>
<dbReference type="EMBL" id="CP007056">
    <property type="protein sequence ID" value="AHG01647.1"/>
    <property type="molecule type" value="Genomic_DNA"/>
</dbReference>
<accession>W0JWF0</accession>
<dbReference type="GO" id="GO:0000166">
    <property type="term" value="F:nucleotide binding"/>
    <property type="evidence" value="ECO:0007669"/>
    <property type="project" value="InterPro"/>
</dbReference>
<dbReference type="SUPFAM" id="SSF51735">
    <property type="entry name" value="NAD(P)-binding Rossmann-fold domains"/>
    <property type="match status" value="1"/>
</dbReference>
<evidence type="ECO:0000259" key="2">
    <source>
        <dbReference type="Pfam" id="PF01408"/>
    </source>
</evidence>
<dbReference type="AlphaFoldDB" id="W0JWF0"/>
<evidence type="ECO:0000256" key="1">
    <source>
        <dbReference type="ARBA" id="ARBA00023002"/>
    </source>
</evidence>
<dbReference type="InterPro" id="IPR050463">
    <property type="entry name" value="Gfo/Idh/MocA_oxidrdct_glycsds"/>
</dbReference>
<sequence length="120" mass="13091">MIGRYEEGVADAAERLNFTPTGTNWENIVDEVDVLYNLGPNAIHADPAIAALEAVASVFCEKPLVHTLKDAEQMHEAAKNAAGTAGIAFNYRFIPPIQYTKKLVDSGELGEVHHVRGQYP</sequence>
<dbReference type="InterPro" id="IPR000683">
    <property type="entry name" value="Gfo/Idh/MocA-like_OxRdtase_N"/>
</dbReference>
<dbReference type="Proteomes" id="UP000019024">
    <property type="component" value="Plasmid unnamed"/>
</dbReference>
<dbReference type="InterPro" id="IPR036291">
    <property type="entry name" value="NAD(P)-bd_dom_sf"/>
</dbReference>
<dbReference type="Pfam" id="PF01408">
    <property type="entry name" value="GFO_IDH_MocA"/>
    <property type="match status" value="1"/>
</dbReference>
<proteinExistence type="predicted"/>
<dbReference type="Gene3D" id="3.40.50.720">
    <property type="entry name" value="NAD(P)-binding Rossmann-like Domain"/>
    <property type="match status" value="1"/>
</dbReference>
<dbReference type="KEGG" id="hlr:HALLA_04405"/>
<geneLocation type="plasmid" evidence="3">
    <name>unnamed</name>
</geneLocation>
<dbReference type="PANTHER" id="PTHR43818">
    <property type="entry name" value="BCDNA.GH03377"/>
    <property type="match status" value="1"/>
</dbReference>
<name>W0JWF0_9EURY</name>
<keyword evidence="1" id="KW-0560">Oxidoreductase</keyword>
<evidence type="ECO:0000313" key="4">
    <source>
        <dbReference type="Proteomes" id="UP000019024"/>
    </source>
</evidence>
<feature type="domain" description="Gfo/Idh/MocA-like oxidoreductase N-terminal" evidence="2">
    <location>
        <begin position="5"/>
        <end position="83"/>
    </location>
</feature>
<keyword evidence="3" id="KW-0614">Plasmid</keyword>
<organism evidence="3 4">
    <name type="scientific">Halostagnicola larsenii XH-48</name>
    <dbReference type="NCBI Taxonomy" id="797299"/>
    <lineage>
        <taxon>Archaea</taxon>
        <taxon>Methanobacteriati</taxon>
        <taxon>Methanobacteriota</taxon>
        <taxon>Stenosarchaea group</taxon>
        <taxon>Halobacteria</taxon>
        <taxon>Halobacteriales</taxon>
        <taxon>Natrialbaceae</taxon>
        <taxon>Halostagnicola</taxon>
    </lineage>
</organism>
<gene>
    <name evidence="3" type="ORF">HALLA_04405</name>
</gene>
<dbReference type="GO" id="GO:0016491">
    <property type="term" value="F:oxidoreductase activity"/>
    <property type="evidence" value="ECO:0007669"/>
    <property type="project" value="UniProtKB-KW"/>
</dbReference>
<dbReference type="HOGENOM" id="CLU_2044344_0_0_2"/>
<dbReference type="Gene3D" id="3.30.360.10">
    <property type="entry name" value="Dihydrodipicolinate Reductase, domain 2"/>
    <property type="match status" value="1"/>
</dbReference>